<dbReference type="GO" id="GO:0006284">
    <property type="term" value="P:base-excision repair"/>
    <property type="evidence" value="ECO:0007669"/>
    <property type="project" value="InterPro"/>
</dbReference>
<evidence type="ECO:0000256" key="10">
    <source>
        <dbReference type="ARBA" id="ARBA00044632"/>
    </source>
</evidence>
<name>A0A1M5QAY5_9FIRM</name>
<keyword evidence="5" id="KW-0378">Hydrolase</keyword>
<dbReference type="Proteomes" id="UP000184032">
    <property type="component" value="Unassembled WGS sequence"/>
</dbReference>
<dbReference type="STRING" id="1120995.SAMN02745245_00580"/>
<dbReference type="GO" id="GO:0140078">
    <property type="term" value="F:class I DNA-(apurinic or apyrimidinic site) endonuclease activity"/>
    <property type="evidence" value="ECO:0007669"/>
    <property type="project" value="UniProtKB-EC"/>
</dbReference>
<keyword evidence="8" id="KW-0511">Multifunctional enzyme</keyword>
<comment type="catalytic activity">
    <reaction evidence="10">
        <text>2'-deoxyribonucleotide-(2'-deoxyribose 5'-phosphate)-2'-deoxyribonucleotide-DNA = a 3'-end 2'-deoxyribonucleotide-(2,3-dehydro-2,3-deoxyribose 5'-phosphate)-DNA + a 5'-end 5'-phospho-2'-deoxyribonucleoside-DNA + H(+)</text>
        <dbReference type="Rhea" id="RHEA:66592"/>
        <dbReference type="Rhea" id="RHEA-COMP:13180"/>
        <dbReference type="Rhea" id="RHEA-COMP:16897"/>
        <dbReference type="Rhea" id="RHEA-COMP:17067"/>
        <dbReference type="ChEBI" id="CHEBI:15378"/>
        <dbReference type="ChEBI" id="CHEBI:136412"/>
        <dbReference type="ChEBI" id="CHEBI:157695"/>
        <dbReference type="ChEBI" id="CHEBI:167181"/>
        <dbReference type="EC" id="4.2.99.18"/>
    </reaction>
</comment>
<feature type="domain" description="HhH-GPD" evidence="12">
    <location>
        <begin position="120"/>
        <end position="284"/>
    </location>
</feature>
<evidence type="ECO:0000256" key="2">
    <source>
        <dbReference type="ARBA" id="ARBA00010679"/>
    </source>
</evidence>
<evidence type="ECO:0000313" key="13">
    <source>
        <dbReference type="EMBL" id="SHH11202.1"/>
    </source>
</evidence>
<keyword evidence="14" id="KW-1185">Reference proteome</keyword>
<dbReference type="GO" id="GO:0003684">
    <property type="term" value="F:damaged DNA binding"/>
    <property type="evidence" value="ECO:0007669"/>
    <property type="project" value="InterPro"/>
</dbReference>
<dbReference type="InterPro" id="IPR003265">
    <property type="entry name" value="HhH-GPD_domain"/>
</dbReference>
<keyword evidence="9" id="KW-0326">Glycosidase</keyword>
<keyword evidence="7 13" id="KW-0456">Lyase</keyword>
<evidence type="ECO:0000313" key="14">
    <source>
        <dbReference type="Proteomes" id="UP000184032"/>
    </source>
</evidence>
<dbReference type="SMART" id="SM00478">
    <property type="entry name" value="ENDO3c"/>
    <property type="match status" value="1"/>
</dbReference>
<evidence type="ECO:0000256" key="8">
    <source>
        <dbReference type="ARBA" id="ARBA00023268"/>
    </source>
</evidence>
<sequence>MKILEGNNKIEIAELDFFNPEHIFKCGQAFRWIEEEDGSYTNVAHNKIINVSKGENIVIDNSSLEDFQSIWMDYFDLNRDYGALREELSLDETLKNAMEYGSGIRILNQDPFETIITFIISANNQIPRIKNSVAKISEMYGSKIGSYGGREYYSFPSSDELSRAKVEDLREFARVGFRDERIVKTSKLISEGAVDLNSLYEIPLEDARRELMKLPGVGPKVADCVLLFAFKRSESFPVDVWIKRVMEELYLKKDTNKNLIADEGRRIFGKNAGFAQQYLFYYGRENNLGR</sequence>
<proteinExistence type="inferred from homology"/>
<dbReference type="CDD" id="cd00056">
    <property type="entry name" value="ENDO3c"/>
    <property type="match status" value="1"/>
</dbReference>
<dbReference type="Pfam" id="PF07934">
    <property type="entry name" value="OGG_N"/>
    <property type="match status" value="1"/>
</dbReference>
<organism evidence="13 14">
    <name type="scientific">Anaerosphaera aminiphila DSM 21120</name>
    <dbReference type="NCBI Taxonomy" id="1120995"/>
    <lineage>
        <taxon>Bacteria</taxon>
        <taxon>Bacillati</taxon>
        <taxon>Bacillota</taxon>
        <taxon>Tissierellia</taxon>
        <taxon>Tissierellales</taxon>
        <taxon>Peptoniphilaceae</taxon>
        <taxon>Anaerosphaera</taxon>
    </lineage>
</organism>
<dbReference type="PANTHER" id="PTHR10242:SF2">
    <property type="entry name" value="N-GLYCOSYLASE_DNA LYASE"/>
    <property type="match status" value="1"/>
</dbReference>
<evidence type="ECO:0000256" key="6">
    <source>
        <dbReference type="ARBA" id="ARBA00023204"/>
    </source>
</evidence>
<dbReference type="EMBL" id="FQXI01000002">
    <property type="protein sequence ID" value="SHH11202.1"/>
    <property type="molecule type" value="Genomic_DNA"/>
</dbReference>
<dbReference type="InterPro" id="IPR000445">
    <property type="entry name" value="HhH_motif"/>
</dbReference>
<dbReference type="AlphaFoldDB" id="A0A1M5QAY5"/>
<comment type="similarity">
    <text evidence="1">Belongs to the Nth/MutY family.</text>
</comment>
<dbReference type="RefSeq" id="WP_073183579.1">
    <property type="nucleotide sequence ID" value="NZ_FQXI01000002.1"/>
</dbReference>
<dbReference type="InterPro" id="IPR003583">
    <property type="entry name" value="Hlx-hairpin-Hlx_DNA-bd_motif"/>
</dbReference>
<evidence type="ECO:0000256" key="3">
    <source>
        <dbReference type="ARBA" id="ARBA00012720"/>
    </source>
</evidence>
<dbReference type="Pfam" id="PF00730">
    <property type="entry name" value="HhH-GPD"/>
    <property type="match status" value="1"/>
</dbReference>
<evidence type="ECO:0000256" key="9">
    <source>
        <dbReference type="ARBA" id="ARBA00023295"/>
    </source>
</evidence>
<dbReference type="Gene3D" id="3.30.310.260">
    <property type="match status" value="1"/>
</dbReference>
<evidence type="ECO:0000256" key="7">
    <source>
        <dbReference type="ARBA" id="ARBA00023239"/>
    </source>
</evidence>
<dbReference type="InterPro" id="IPR052054">
    <property type="entry name" value="Oxidative_DNA_repair_enzyme"/>
</dbReference>
<accession>A0A1M5QAY5</accession>
<dbReference type="SUPFAM" id="SSF48150">
    <property type="entry name" value="DNA-glycosylase"/>
    <property type="match status" value="1"/>
</dbReference>
<dbReference type="InterPro" id="IPR012904">
    <property type="entry name" value="OGG_N"/>
</dbReference>
<comment type="similarity">
    <text evidence="2">Belongs to the type-1 OGG1 family.</text>
</comment>
<dbReference type="SMART" id="SM00278">
    <property type="entry name" value="HhH1"/>
    <property type="match status" value="1"/>
</dbReference>
<dbReference type="PANTHER" id="PTHR10242">
    <property type="entry name" value="8-OXOGUANINE DNA GLYCOSYLASE"/>
    <property type="match status" value="1"/>
</dbReference>
<feature type="domain" description="Helix-hairpin-helix DNA-binding motif class 1" evidence="11">
    <location>
        <begin position="209"/>
        <end position="228"/>
    </location>
</feature>
<gene>
    <name evidence="13" type="ORF">SAMN02745245_00580</name>
</gene>
<dbReference type="Pfam" id="PF00633">
    <property type="entry name" value="HHH"/>
    <property type="match status" value="1"/>
</dbReference>
<dbReference type="SUPFAM" id="SSF55945">
    <property type="entry name" value="TATA-box binding protein-like"/>
    <property type="match status" value="1"/>
</dbReference>
<dbReference type="Gene3D" id="1.10.340.30">
    <property type="entry name" value="Hypothetical protein, domain 2"/>
    <property type="match status" value="1"/>
</dbReference>
<dbReference type="GO" id="GO:0006289">
    <property type="term" value="P:nucleotide-excision repair"/>
    <property type="evidence" value="ECO:0007669"/>
    <property type="project" value="InterPro"/>
</dbReference>
<dbReference type="Gene3D" id="1.10.1670.10">
    <property type="entry name" value="Helix-hairpin-Helix base-excision DNA repair enzymes (C-terminal)"/>
    <property type="match status" value="1"/>
</dbReference>
<dbReference type="OrthoDB" id="9798522at2"/>
<dbReference type="InterPro" id="IPR023170">
    <property type="entry name" value="HhH_base_excis_C"/>
</dbReference>
<protein>
    <recommendedName>
        <fullName evidence="3">DNA-(apurinic or apyrimidinic site) lyase</fullName>
        <ecNumber evidence="3">4.2.99.18</ecNumber>
    </recommendedName>
</protein>
<dbReference type="InterPro" id="IPR011257">
    <property type="entry name" value="DNA_glycosylase"/>
</dbReference>
<evidence type="ECO:0000256" key="1">
    <source>
        <dbReference type="ARBA" id="ARBA00008343"/>
    </source>
</evidence>
<dbReference type="EC" id="4.2.99.18" evidence="3"/>
<keyword evidence="6" id="KW-0234">DNA repair</keyword>
<evidence type="ECO:0000259" key="12">
    <source>
        <dbReference type="SMART" id="SM00478"/>
    </source>
</evidence>
<evidence type="ECO:0000259" key="11">
    <source>
        <dbReference type="SMART" id="SM00278"/>
    </source>
</evidence>
<dbReference type="GO" id="GO:0008534">
    <property type="term" value="F:oxidized purine nucleobase lesion DNA N-glycosylase activity"/>
    <property type="evidence" value="ECO:0007669"/>
    <property type="project" value="InterPro"/>
</dbReference>
<reference evidence="13 14" key="1">
    <citation type="submission" date="2016-11" db="EMBL/GenBank/DDBJ databases">
        <authorList>
            <person name="Jaros S."/>
            <person name="Januszkiewicz K."/>
            <person name="Wedrychowicz H."/>
        </authorList>
    </citation>
    <scope>NUCLEOTIDE SEQUENCE [LARGE SCALE GENOMIC DNA]</scope>
    <source>
        <strain evidence="13 14">DSM 21120</strain>
    </source>
</reference>
<keyword evidence="4" id="KW-0227">DNA damage</keyword>
<evidence type="ECO:0000256" key="5">
    <source>
        <dbReference type="ARBA" id="ARBA00022801"/>
    </source>
</evidence>
<evidence type="ECO:0000256" key="4">
    <source>
        <dbReference type="ARBA" id="ARBA00022763"/>
    </source>
</evidence>